<dbReference type="Proteomes" id="UP000299102">
    <property type="component" value="Unassembled WGS sequence"/>
</dbReference>
<evidence type="ECO:0000313" key="2">
    <source>
        <dbReference type="EMBL" id="GBP20398.1"/>
    </source>
</evidence>
<gene>
    <name evidence="2" type="ORF">EVAR_14647_1</name>
</gene>
<protein>
    <submittedName>
        <fullName evidence="2">Uncharacterized protein</fullName>
    </submittedName>
</protein>
<reference evidence="2 3" key="1">
    <citation type="journal article" date="2019" name="Commun. Biol.">
        <title>The bagworm genome reveals a unique fibroin gene that provides high tensile strength.</title>
        <authorList>
            <person name="Kono N."/>
            <person name="Nakamura H."/>
            <person name="Ohtoshi R."/>
            <person name="Tomita M."/>
            <person name="Numata K."/>
            <person name="Arakawa K."/>
        </authorList>
    </citation>
    <scope>NUCLEOTIDE SEQUENCE [LARGE SCALE GENOMIC DNA]</scope>
</reference>
<keyword evidence="3" id="KW-1185">Reference proteome</keyword>
<organism evidence="2 3">
    <name type="scientific">Eumeta variegata</name>
    <name type="common">Bagworm moth</name>
    <name type="synonym">Eumeta japonica</name>
    <dbReference type="NCBI Taxonomy" id="151549"/>
    <lineage>
        <taxon>Eukaryota</taxon>
        <taxon>Metazoa</taxon>
        <taxon>Ecdysozoa</taxon>
        <taxon>Arthropoda</taxon>
        <taxon>Hexapoda</taxon>
        <taxon>Insecta</taxon>
        <taxon>Pterygota</taxon>
        <taxon>Neoptera</taxon>
        <taxon>Endopterygota</taxon>
        <taxon>Lepidoptera</taxon>
        <taxon>Glossata</taxon>
        <taxon>Ditrysia</taxon>
        <taxon>Tineoidea</taxon>
        <taxon>Psychidae</taxon>
        <taxon>Oiketicinae</taxon>
        <taxon>Eumeta</taxon>
    </lineage>
</organism>
<feature type="compositionally biased region" description="Basic residues" evidence="1">
    <location>
        <begin position="1"/>
        <end position="10"/>
    </location>
</feature>
<evidence type="ECO:0000256" key="1">
    <source>
        <dbReference type="SAM" id="MobiDB-lite"/>
    </source>
</evidence>
<name>A0A4C1U2B7_EUMVA</name>
<dbReference type="EMBL" id="BGZK01000118">
    <property type="protein sequence ID" value="GBP20398.1"/>
    <property type="molecule type" value="Genomic_DNA"/>
</dbReference>
<feature type="region of interest" description="Disordered" evidence="1">
    <location>
        <begin position="1"/>
        <end position="42"/>
    </location>
</feature>
<comment type="caution">
    <text evidence="2">The sequence shown here is derived from an EMBL/GenBank/DDBJ whole genome shotgun (WGS) entry which is preliminary data.</text>
</comment>
<accession>A0A4C1U2B7</accession>
<feature type="compositionally biased region" description="Basic residues" evidence="1">
    <location>
        <begin position="26"/>
        <end position="36"/>
    </location>
</feature>
<dbReference type="AlphaFoldDB" id="A0A4C1U2B7"/>
<sequence>MEIYRLRRRGGPSLRPRAARLEGPSRRGKKLTKQRHANRDPDEAAFGITAPLFMAAPPAPGQERSARAQARARAPARAPLLRRHQQLSRNVYTTCACGFEMCMHTLLDFRSLGNTRGISKIATRRLKLRLPCARGGRRSEFREVWNSTRLPERRPAAARGVSLDKVNQKRSTNTALYYRCGRYTNGSSARVARGPLMAAAGKSPATGSARAAGDGTCGAYPRDVKYREEYYI</sequence>
<evidence type="ECO:0000313" key="3">
    <source>
        <dbReference type="Proteomes" id="UP000299102"/>
    </source>
</evidence>
<proteinExistence type="predicted"/>